<organism evidence="1 2">
    <name type="scientific">Scortum barcoo</name>
    <name type="common">barcoo grunter</name>
    <dbReference type="NCBI Taxonomy" id="214431"/>
    <lineage>
        <taxon>Eukaryota</taxon>
        <taxon>Metazoa</taxon>
        <taxon>Chordata</taxon>
        <taxon>Craniata</taxon>
        <taxon>Vertebrata</taxon>
        <taxon>Euteleostomi</taxon>
        <taxon>Actinopterygii</taxon>
        <taxon>Neopterygii</taxon>
        <taxon>Teleostei</taxon>
        <taxon>Neoteleostei</taxon>
        <taxon>Acanthomorphata</taxon>
        <taxon>Eupercaria</taxon>
        <taxon>Centrarchiformes</taxon>
        <taxon>Terapontoidei</taxon>
        <taxon>Terapontidae</taxon>
        <taxon>Scortum</taxon>
    </lineage>
</organism>
<protein>
    <submittedName>
        <fullName evidence="1">Uncharacterized protein</fullName>
    </submittedName>
</protein>
<sequence>MMQVAGQGRSIMVHRPWTQKDMMDATAHLPDPTVSGTRLSDELLIFCKEFSPTTHELRRLLMKKLGPVAYVKVHSACQGEGLASTDEDEIMARGAAVDRAEDVLGWEEISATYVTRKVTGLPIVPRETMTAVPGMSTPIRSLTEPRGRRGHVERAGAIHPPAAADKGSKKTISDIARNRAHSGG</sequence>
<evidence type="ECO:0000313" key="2">
    <source>
        <dbReference type="Proteomes" id="UP000831701"/>
    </source>
</evidence>
<proteinExistence type="predicted"/>
<accession>A0ACB8VWK0</accession>
<comment type="caution">
    <text evidence="1">The sequence shown here is derived from an EMBL/GenBank/DDBJ whole genome shotgun (WGS) entry which is preliminary data.</text>
</comment>
<name>A0ACB8VWK0_9TELE</name>
<dbReference type="EMBL" id="CM041547">
    <property type="protein sequence ID" value="KAI3360087.1"/>
    <property type="molecule type" value="Genomic_DNA"/>
</dbReference>
<dbReference type="Proteomes" id="UP000831701">
    <property type="component" value="Chromosome 17"/>
</dbReference>
<gene>
    <name evidence="1" type="ORF">L3Q82_014409</name>
</gene>
<keyword evidence="2" id="KW-1185">Reference proteome</keyword>
<evidence type="ECO:0000313" key="1">
    <source>
        <dbReference type="EMBL" id="KAI3360087.1"/>
    </source>
</evidence>
<reference evidence="1" key="1">
    <citation type="submission" date="2022-04" db="EMBL/GenBank/DDBJ databases">
        <title>Jade perch genome.</title>
        <authorList>
            <person name="Chao B."/>
        </authorList>
    </citation>
    <scope>NUCLEOTIDE SEQUENCE</scope>
    <source>
        <strain evidence="1">CB-2022</strain>
    </source>
</reference>